<dbReference type="InterPro" id="IPR001638">
    <property type="entry name" value="Solute-binding_3/MltF_N"/>
</dbReference>
<reference evidence="4 5" key="1">
    <citation type="submission" date="2022-12" db="EMBL/GenBank/DDBJ databases">
        <title>Dasania phycosphaerae sp. nov., isolated from particulate material of the south coast of Korea.</title>
        <authorList>
            <person name="Jiang Y."/>
        </authorList>
    </citation>
    <scope>NUCLEOTIDE SEQUENCE [LARGE SCALE GENOMIC DNA]</scope>
    <source>
        <strain evidence="4 5">GY-19</strain>
    </source>
</reference>
<evidence type="ECO:0000313" key="4">
    <source>
        <dbReference type="EMBL" id="MCZ0864683.1"/>
    </source>
</evidence>
<dbReference type="EMBL" id="JAPTGG010000003">
    <property type="protein sequence ID" value="MCZ0864683.1"/>
    <property type="molecule type" value="Genomic_DNA"/>
</dbReference>
<evidence type="ECO:0000256" key="1">
    <source>
        <dbReference type="ARBA" id="ARBA00010333"/>
    </source>
</evidence>
<accession>A0A9J6RJN1</accession>
<proteinExistence type="inferred from homology"/>
<dbReference type="Pfam" id="PF00497">
    <property type="entry name" value="SBP_bac_3"/>
    <property type="match status" value="1"/>
</dbReference>
<dbReference type="Proteomes" id="UP001069090">
    <property type="component" value="Unassembled WGS sequence"/>
</dbReference>
<sequence>MPESTATHSYSKTKLKLLRNSIIAIVGLLLCSYSLAQDSIRLAYGHSYAPFSWLQQGEVKGLQVDILTELFEKRLGIKTVHRAYPWKRAQWQVQTGQDDAMLTANTPERSLYTHASTEVLIPVNYYVYTYRDHPQLQEMLAITDVEGFKQFHLVEYLGGSLAGFSADDLQISMVPELDAALKFLAQRRADIFIESAQITEFNIKKMQLDNNIVQVPFIVETNLRRLLISKQSPFAKKMQQIDKAIAAMKADGTINRLQQKYLQ</sequence>
<dbReference type="PANTHER" id="PTHR35936:SF25">
    <property type="entry name" value="ABC TRANSPORTER SUBSTRATE-BINDING PROTEIN"/>
    <property type="match status" value="1"/>
</dbReference>
<evidence type="ECO:0000256" key="2">
    <source>
        <dbReference type="ARBA" id="ARBA00022729"/>
    </source>
</evidence>
<dbReference type="AlphaFoldDB" id="A0A9J6RJN1"/>
<dbReference type="Gene3D" id="3.40.190.10">
    <property type="entry name" value="Periplasmic binding protein-like II"/>
    <property type="match status" value="2"/>
</dbReference>
<evidence type="ECO:0000259" key="3">
    <source>
        <dbReference type="Pfam" id="PF00497"/>
    </source>
</evidence>
<dbReference type="SUPFAM" id="SSF53850">
    <property type="entry name" value="Periplasmic binding protein-like II"/>
    <property type="match status" value="1"/>
</dbReference>
<organism evidence="4 5">
    <name type="scientific">Dasania phycosphaerae</name>
    <dbReference type="NCBI Taxonomy" id="2950436"/>
    <lineage>
        <taxon>Bacteria</taxon>
        <taxon>Pseudomonadati</taxon>
        <taxon>Pseudomonadota</taxon>
        <taxon>Gammaproteobacteria</taxon>
        <taxon>Cellvibrionales</taxon>
        <taxon>Spongiibacteraceae</taxon>
        <taxon>Dasania</taxon>
    </lineage>
</organism>
<comment type="similarity">
    <text evidence="1">Belongs to the bacterial solute-binding protein 3 family.</text>
</comment>
<feature type="domain" description="Solute-binding protein family 3/N-terminal" evidence="3">
    <location>
        <begin position="40"/>
        <end position="262"/>
    </location>
</feature>
<comment type="caution">
    <text evidence="4">The sequence shown here is derived from an EMBL/GenBank/DDBJ whole genome shotgun (WGS) entry which is preliminary data.</text>
</comment>
<keyword evidence="5" id="KW-1185">Reference proteome</keyword>
<gene>
    <name evidence="4" type="ORF">O0V09_05695</name>
</gene>
<name>A0A9J6RJN1_9GAMM</name>
<dbReference type="RefSeq" id="WP_258330834.1">
    <property type="nucleotide sequence ID" value="NZ_JAPTGG010000003.1"/>
</dbReference>
<protein>
    <submittedName>
        <fullName evidence="4">Transporter substrate-binding domain-containing protein</fullName>
    </submittedName>
</protein>
<keyword evidence="2" id="KW-0732">Signal</keyword>
<evidence type="ECO:0000313" key="5">
    <source>
        <dbReference type="Proteomes" id="UP001069090"/>
    </source>
</evidence>
<dbReference type="PANTHER" id="PTHR35936">
    <property type="entry name" value="MEMBRANE-BOUND LYTIC MUREIN TRANSGLYCOSYLASE F"/>
    <property type="match status" value="1"/>
</dbReference>